<dbReference type="InterPro" id="IPR022045">
    <property type="entry name" value="TcdB_toxin_mid/N"/>
</dbReference>
<feature type="compositionally biased region" description="Low complexity" evidence="4">
    <location>
        <begin position="2118"/>
        <end position="2129"/>
    </location>
</feature>
<sequence>MGEVLEPVSLHGTLGFRVPLSMTPGRGLEPDLVLAYTSGAANSSFGHGWDLPLASIARQTDRGLPRYASDDGFVLVGKDELVQVGIPDQDPAPFGGYGELTFRTVYRPRTEGSYVRVERHTRVVTGEVFWVTFSPANVLTIFGRSAAARVADPHDTDHVFSWLPEDIYDDRGNHLHYHWVADDIRGVHMAAPGEAHRAPEEFAQRYLRDIAYLNTIPVADRFADTEVDHTDPQWRDRFGVVVVLDYGDYPGFAGVGPTPGIEPTGEWDWRADRFSTRRPGFEVRTQRLCRRLLTFHHFPDELGQDWLPVSATELLYERDPSAARLIEITHVGFESDGTALRMPPLRFSYQSWTPAAGPVPLSGGGFPVGLDDQWIDLDADGAPGILHTDGSTWYYRSNLGEGMFAPVRTETEVPATRPDDAPEVAAVFGDGRLAVTARDGTVRYAVRDAATQRWQGWRPFLNSPVIDWSDAQLRQVDLDGDGLTDLLVNEGDTLSWHRFTGAEGWETRREASAGADETRGPRVRFGARDEAALFADMTGDGLDDLVRVRGCGAVCYWPNLGYGRFGPQVTMAGAPTLDLLGEFEPARVRLIDVDGTGPADLLYIGATGVSCWRNELGNAWSAATELASVIAPTSTVEVRVLDLLGKGTQCLVFTEPDAPTPRYLDLMPGGRPGLLTGIDNGRGLRTEVSYASSTEYALADRRAGRPWSTHLPIPVQVVSTVTITDDTTGVSTSTSYRYRDGYYDIDEREFRGFGCVWQADTDAFRAFLAGPPGHWLEQREGLVPHVTVTWYHTGAPGQQLPDNRLADEWEPTAAARRTEGLRALRGKLLRSATYALDGIAESRFPYVVTDHAYRIRELDDAPTDTRGRAVTVALPGESLTQSIEREPVGTELWYPDPTYVASLPTAQPTPTQPPRLAHTVAIAINDWGQVETSLSAAYGRTDSAARPAQRRTQVTVSESRYANLTGGTRDYRLGAPLTEHQFEVLAAPEPASGSRYSRPDAIILAAAPVLPDDGSTPTTPARRKLAITRTRYWNDTATTELPDGVVGTRATVRRVLAAALTQRQLGLLTAELAVTTLAARGRYMAFADDDGEPLHWVASPIVQPDPSRFHQPVAFIDAFGLGTFVTYDATALLPIQTLITRARPSTATAARFEADPTAPTWNIVRAEYDYRLLLPQRVIDPHGVVDEASYDALGALQRHRRRGPAGEGAPAGEWDAEYTHHLDTWLTSRTPQWTEQRARENYTSGTRWQRTLSYFDGSGRPLLTKVEAEPGLAPYYETDGRIALSVDGVPLLRQTAPVRWIGTGRIVYDGKARPIAQYDPYFAPDERYEDEAVLATTGHPVFLRYDPIGRVVRTDFPDGSHDLAHHAPWSSTSWDRADTVLDSAWYQRASGAGASSDEQQAAAASAVHAATPSHTHLDARGQVVEIVEQNTARNLVSTIDYDGAGRTVAVTDPREVLLIRTRHDMLGNPLVRSSPDTGEQRFAYDAQGRVLQSWSGCTGWATGNPDFAIRIRTERDGFGRDRATWVLDRDAEQQTEMCRLAIGYGDDAPAYALPRYLLGRAHQIFDGAGLAETVVADFTGNTVHTRRRFLSDYEHEPDWSAVAVATPDADRSPVVGNTLEHIAAQTKTTFDALARPVVSISAEGSVTETNYHPGGLVASVYLTPRGGHRRAVLDRAIYDVMRRPELVGYGPAGGVAQLRTDYDEVTQRVTRIRATRPGETGPLQDLRFRYDVVGNLLGVHDTAQSTRFFRNTVVSADRDYTYDDLYRLTAATGRELAGTGHTTANNRRQPPVRNLPDPADLRAIVRYRETYQYDNSGNLTELKHGQQVPGGATWTRSLTPDTISNRIATTTVSGTVQGNDQLGHNRCGNLTQLGSRTFTWTGHAHPRRAVIDGNVTAYYHHAADGTRLRKVVVTGTTVSDHRVVDSAEFDTTEVGSKRTDAVETLRVTVGARVAVLAERATLADNITVNQTPVLRYQLGDQLDSIALELDDAGNPLTYEEYHPYGTTAYESAAPSAGISLKRYRFTAKERDNETGLSHHGDRYYIPWLGRWLSPDPAGLVDGGNRFAYCRGRPTTHADPTGRQATCSIADVRLQSSTDDASSASDVLDRSYETGMTGSSGDAGYSASGALPPQRSDASDSDPDALAAVLSAREIDEQFKPAAELSRTLADGILWIMSAGGVKSNAEMAKNYAEARSDPSMPEQGKPTPYTNEIVDDTAGASGQLSQMFANSLPRSGPARPLHYRPSELAAREKEIHGQIVERFGMTSPKQQNSFSVSVTQGNRGVPPIVTVTSENAYNAIANGEIPLRLGEELGSPIPSLEGHAVVHSEIQGVWDSEARGATGGHTSSSIYGCPRCGMGFAHDDFPGWTHMNLNPSHRYDLTPRSFFEPWVRAEVLEKLKIVSIRKK</sequence>
<feature type="region of interest" description="Disordered" evidence="4">
    <location>
        <begin position="2097"/>
        <end position="2143"/>
    </location>
</feature>
<dbReference type="InterPro" id="IPR003284">
    <property type="entry name" value="Sal_SpvB"/>
</dbReference>
<dbReference type="Pfam" id="PF12255">
    <property type="entry name" value="TcdB_toxin_midC"/>
    <property type="match status" value="1"/>
</dbReference>
<evidence type="ECO:0000256" key="3">
    <source>
        <dbReference type="ARBA" id="ARBA00023026"/>
    </source>
</evidence>
<evidence type="ECO:0000259" key="5">
    <source>
        <dbReference type="Pfam" id="PF12255"/>
    </source>
</evidence>
<comment type="caution">
    <text evidence="7">The sequence shown here is derived from an EMBL/GenBank/DDBJ whole genome shotgun (WGS) entry which is preliminary data.</text>
</comment>
<accession>A0ABV3G4T6</accession>
<dbReference type="Pfam" id="PF12256">
    <property type="entry name" value="TcdB_toxin_midN"/>
    <property type="match status" value="1"/>
</dbReference>
<dbReference type="InterPro" id="IPR022044">
    <property type="entry name" value="TcdB_toxin_mid/C"/>
</dbReference>
<evidence type="ECO:0000313" key="7">
    <source>
        <dbReference type="EMBL" id="MEV0712712.1"/>
    </source>
</evidence>
<proteinExistence type="predicted"/>
<dbReference type="Pfam" id="PF03534">
    <property type="entry name" value="SpvB"/>
    <property type="match status" value="1"/>
</dbReference>
<comment type="subcellular location">
    <subcellularLocation>
        <location evidence="1">Secreted</location>
    </subcellularLocation>
</comment>
<feature type="region of interest" description="Disordered" evidence="4">
    <location>
        <begin position="1778"/>
        <end position="1797"/>
    </location>
</feature>
<dbReference type="InterPro" id="IPR050708">
    <property type="entry name" value="T6SS_VgrG/RHS"/>
</dbReference>
<name>A0ABV3G4T6_9NOCA</name>
<keyword evidence="2" id="KW-0964">Secreted</keyword>
<evidence type="ECO:0000256" key="4">
    <source>
        <dbReference type="SAM" id="MobiDB-lite"/>
    </source>
</evidence>
<evidence type="ECO:0000256" key="1">
    <source>
        <dbReference type="ARBA" id="ARBA00004613"/>
    </source>
</evidence>
<dbReference type="PANTHER" id="PTHR32305">
    <property type="match status" value="1"/>
</dbReference>
<feature type="domain" description="Insecticide toxin TcdB middle/C-terminal" evidence="5">
    <location>
        <begin position="822"/>
        <end position="886"/>
    </location>
</feature>
<evidence type="ECO:0000313" key="8">
    <source>
        <dbReference type="Proteomes" id="UP001551695"/>
    </source>
</evidence>
<evidence type="ECO:0000256" key="2">
    <source>
        <dbReference type="ARBA" id="ARBA00022525"/>
    </source>
</evidence>
<dbReference type="NCBIfam" id="TIGR03696">
    <property type="entry name" value="Rhs_assc_core"/>
    <property type="match status" value="1"/>
</dbReference>
<dbReference type="Gene3D" id="2.180.10.10">
    <property type="entry name" value="RHS repeat-associated core"/>
    <property type="match status" value="1"/>
</dbReference>
<feature type="region of interest" description="Disordered" evidence="4">
    <location>
        <begin position="1396"/>
        <end position="1415"/>
    </location>
</feature>
<feature type="compositionally biased region" description="Low complexity" evidence="4">
    <location>
        <begin position="1396"/>
        <end position="1410"/>
    </location>
</feature>
<evidence type="ECO:0000259" key="6">
    <source>
        <dbReference type="Pfam" id="PF12256"/>
    </source>
</evidence>
<dbReference type="PRINTS" id="PR01341">
    <property type="entry name" value="SALSPVBPROT"/>
</dbReference>
<dbReference type="EMBL" id="JBFAKC010000025">
    <property type="protein sequence ID" value="MEV0712712.1"/>
    <property type="molecule type" value="Genomic_DNA"/>
</dbReference>
<reference evidence="7 8" key="1">
    <citation type="submission" date="2024-06" db="EMBL/GenBank/DDBJ databases">
        <title>The Natural Products Discovery Center: Release of the First 8490 Sequenced Strains for Exploring Actinobacteria Biosynthetic Diversity.</title>
        <authorList>
            <person name="Kalkreuter E."/>
            <person name="Kautsar S.A."/>
            <person name="Yang D."/>
            <person name="Bader C.D."/>
            <person name="Teijaro C.N."/>
            <person name="Fluegel L."/>
            <person name="Davis C.M."/>
            <person name="Simpson J.R."/>
            <person name="Lauterbach L."/>
            <person name="Steele A.D."/>
            <person name="Gui C."/>
            <person name="Meng S."/>
            <person name="Li G."/>
            <person name="Viehrig K."/>
            <person name="Ye F."/>
            <person name="Su P."/>
            <person name="Kiefer A.F."/>
            <person name="Nichols A."/>
            <person name="Cepeda A.J."/>
            <person name="Yan W."/>
            <person name="Fan B."/>
            <person name="Jiang Y."/>
            <person name="Adhikari A."/>
            <person name="Zheng C.-J."/>
            <person name="Schuster L."/>
            <person name="Cowan T.M."/>
            <person name="Smanski M.J."/>
            <person name="Chevrette M.G."/>
            <person name="De Carvalho L.P.S."/>
            <person name="Shen B."/>
        </authorList>
    </citation>
    <scope>NUCLEOTIDE SEQUENCE [LARGE SCALE GENOMIC DNA]</scope>
    <source>
        <strain evidence="7 8">NPDC050403</strain>
    </source>
</reference>
<dbReference type="PANTHER" id="PTHR32305:SF15">
    <property type="entry name" value="PROTEIN RHSA-RELATED"/>
    <property type="match status" value="1"/>
</dbReference>
<dbReference type="RefSeq" id="WP_357789904.1">
    <property type="nucleotide sequence ID" value="NZ_JBFAKC010000025.1"/>
</dbReference>
<keyword evidence="8" id="KW-1185">Reference proteome</keyword>
<gene>
    <name evidence="7" type="ORF">AB0I48_34685</name>
</gene>
<keyword evidence="3" id="KW-0843">Virulence</keyword>
<protein>
    <submittedName>
        <fullName evidence="7">SpvB/TcaC N-terminal domain-containing protein</fullName>
    </submittedName>
</protein>
<dbReference type="InterPro" id="IPR028994">
    <property type="entry name" value="Integrin_alpha_N"/>
</dbReference>
<dbReference type="Proteomes" id="UP001551695">
    <property type="component" value="Unassembled WGS sequence"/>
</dbReference>
<dbReference type="InterPro" id="IPR022385">
    <property type="entry name" value="Rhs_assc_core"/>
</dbReference>
<dbReference type="SUPFAM" id="SSF69318">
    <property type="entry name" value="Integrin alpha N-terminal domain"/>
    <property type="match status" value="1"/>
</dbReference>
<organism evidence="7 8">
    <name type="scientific">Nocardia aurea</name>
    <dbReference type="NCBI Taxonomy" id="2144174"/>
    <lineage>
        <taxon>Bacteria</taxon>
        <taxon>Bacillati</taxon>
        <taxon>Actinomycetota</taxon>
        <taxon>Actinomycetes</taxon>
        <taxon>Mycobacteriales</taxon>
        <taxon>Nocardiaceae</taxon>
        <taxon>Nocardia</taxon>
    </lineage>
</organism>
<feature type="domain" description="Insecticide toxin TcdB middle/N-terminal" evidence="6">
    <location>
        <begin position="632"/>
        <end position="762"/>
    </location>
</feature>